<evidence type="ECO:0000313" key="3">
    <source>
        <dbReference type="Proteomes" id="UP001221757"/>
    </source>
</evidence>
<organism evidence="2 3">
    <name type="scientific">Mycena rosella</name>
    <name type="common">Pink bonnet</name>
    <name type="synonym">Agaricus rosellus</name>
    <dbReference type="NCBI Taxonomy" id="1033263"/>
    <lineage>
        <taxon>Eukaryota</taxon>
        <taxon>Fungi</taxon>
        <taxon>Dikarya</taxon>
        <taxon>Basidiomycota</taxon>
        <taxon>Agaricomycotina</taxon>
        <taxon>Agaricomycetes</taxon>
        <taxon>Agaricomycetidae</taxon>
        <taxon>Agaricales</taxon>
        <taxon>Marasmiineae</taxon>
        <taxon>Mycenaceae</taxon>
        <taxon>Mycena</taxon>
    </lineage>
</organism>
<protein>
    <submittedName>
        <fullName evidence="2">Uncharacterized protein</fullName>
    </submittedName>
</protein>
<sequence>MDHRDDHSEPLDLPTVDSETDPRPFPEITDAHRAFVLQMATPQELIEAHNESFIDILVLNNQILQGQVALASKAHFLAQANMSLHEGYRSVLNELEDLCVSAEPVLLANLHPGPPIPNYDRIVNPWLGTYPADVPEDRQHPIAQFAGAFRGVNLSGMIPTDVPESSTSEPSV</sequence>
<dbReference type="AlphaFoldDB" id="A0AAD7CXG1"/>
<name>A0AAD7CXG1_MYCRO</name>
<gene>
    <name evidence="2" type="ORF">B0H17DRAFT_1142647</name>
</gene>
<dbReference type="Proteomes" id="UP001221757">
    <property type="component" value="Unassembled WGS sequence"/>
</dbReference>
<proteinExistence type="predicted"/>
<feature type="compositionally biased region" description="Basic and acidic residues" evidence="1">
    <location>
        <begin position="1"/>
        <end position="10"/>
    </location>
</feature>
<keyword evidence="3" id="KW-1185">Reference proteome</keyword>
<evidence type="ECO:0000313" key="2">
    <source>
        <dbReference type="EMBL" id="KAJ7668081.1"/>
    </source>
</evidence>
<feature type="region of interest" description="Disordered" evidence="1">
    <location>
        <begin position="1"/>
        <end position="23"/>
    </location>
</feature>
<accession>A0AAD7CXG1</accession>
<reference evidence="2" key="1">
    <citation type="submission" date="2023-03" db="EMBL/GenBank/DDBJ databases">
        <title>Massive genome expansion in bonnet fungi (Mycena s.s.) driven by repeated elements and novel gene families across ecological guilds.</title>
        <authorList>
            <consortium name="Lawrence Berkeley National Laboratory"/>
            <person name="Harder C.B."/>
            <person name="Miyauchi S."/>
            <person name="Viragh M."/>
            <person name="Kuo A."/>
            <person name="Thoen E."/>
            <person name="Andreopoulos B."/>
            <person name="Lu D."/>
            <person name="Skrede I."/>
            <person name="Drula E."/>
            <person name="Henrissat B."/>
            <person name="Morin E."/>
            <person name="Kohler A."/>
            <person name="Barry K."/>
            <person name="LaButti K."/>
            <person name="Morin E."/>
            <person name="Salamov A."/>
            <person name="Lipzen A."/>
            <person name="Mereny Z."/>
            <person name="Hegedus B."/>
            <person name="Baldrian P."/>
            <person name="Stursova M."/>
            <person name="Weitz H."/>
            <person name="Taylor A."/>
            <person name="Grigoriev I.V."/>
            <person name="Nagy L.G."/>
            <person name="Martin F."/>
            <person name="Kauserud H."/>
        </authorList>
    </citation>
    <scope>NUCLEOTIDE SEQUENCE</scope>
    <source>
        <strain evidence="2">CBHHK067</strain>
    </source>
</reference>
<dbReference type="EMBL" id="JARKIE010000198">
    <property type="protein sequence ID" value="KAJ7668081.1"/>
    <property type="molecule type" value="Genomic_DNA"/>
</dbReference>
<comment type="caution">
    <text evidence="2">The sequence shown here is derived from an EMBL/GenBank/DDBJ whole genome shotgun (WGS) entry which is preliminary data.</text>
</comment>
<evidence type="ECO:0000256" key="1">
    <source>
        <dbReference type="SAM" id="MobiDB-lite"/>
    </source>
</evidence>